<evidence type="ECO:0000259" key="6">
    <source>
        <dbReference type="Pfam" id="PF01212"/>
    </source>
</evidence>
<evidence type="ECO:0000256" key="5">
    <source>
        <dbReference type="PIRSR" id="PIRSR017617-1"/>
    </source>
</evidence>
<keyword evidence="3" id="KW-0663">Pyridoxal phosphate</keyword>
<dbReference type="STRING" id="1349421.OI18_15065"/>
<sequence>MRIELRSDTFTKPTPEMLEAIAHAEVGDDVFGEDPTVNRLEGEAAAMFGKEAALFCPTGTMSNQIAIKVHTQPGDEVICEQQAHVYIYEGGGIAFNSGAQVRALRGDRGRIMAEQVADAINPDDVHKARTSLVCLENTSNRGGGSCYNWEAIQGISQVCKMNGLQLHLDGARLFNALVATGQSPRQYGETFDSISVCFNKGMGCPIGSILIGSGDFIRKARRVRKVFGGGMRQAGFMAAAGLYALEHHICRLQTDHDHAKQIATALSKKDFVGTIMPVETNILIFEVTGRYTATTLADTLKHYNIHCIAISPTQIRMVTHIDVHAVMVSHLVSVIDDL</sequence>
<comment type="caution">
    <text evidence="7">The sequence shown here is derived from an EMBL/GenBank/DDBJ whole genome shotgun (WGS) entry which is preliminary data.</text>
</comment>
<dbReference type="InterPro" id="IPR023603">
    <property type="entry name" value="Low_specificity_L-TA-like"/>
</dbReference>
<accession>A0A0C1II78</accession>
<dbReference type="InterPro" id="IPR015421">
    <property type="entry name" value="PyrdxlP-dep_Trfase_major"/>
</dbReference>
<dbReference type="Gene3D" id="3.90.1150.10">
    <property type="entry name" value="Aspartate Aminotransferase, domain 1"/>
    <property type="match status" value="1"/>
</dbReference>
<dbReference type="Proteomes" id="UP000031408">
    <property type="component" value="Unassembled WGS sequence"/>
</dbReference>
<dbReference type="Gene3D" id="3.40.640.10">
    <property type="entry name" value="Type I PLP-dependent aspartate aminotransferase-like (Major domain)"/>
    <property type="match status" value="1"/>
</dbReference>
<dbReference type="PANTHER" id="PTHR48097">
    <property type="entry name" value="L-THREONINE ALDOLASE-RELATED"/>
    <property type="match status" value="1"/>
</dbReference>
<keyword evidence="4" id="KW-0456">Lyase</keyword>
<protein>
    <submittedName>
        <fullName evidence="7">Threonine aldolase</fullName>
    </submittedName>
</protein>
<evidence type="ECO:0000256" key="2">
    <source>
        <dbReference type="ARBA" id="ARBA00006966"/>
    </source>
</evidence>
<dbReference type="InterPro" id="IPR015424">
    <property type="entry name" value="PyrdxlP-dep_Trfase"/>
</dbReference>
<comment type="similarity">
    <text evidence="2">Belongs to the threonine aldolase family.</text>
</comment>
<dbReference type="GO" id="GO:0006545">
    <property type="term" value="P:glycine biosynthetic process"/>
    <property type="evidence" value="ECO:0007669"/>
    <property type="project" value="TreeGrafter"/>
</dbReference>
<dbReference type="AlphaFoldDB" id="A0A0C1II78"/>
<evidence type="ECO:0000313" key="7">
    <source>
        <dbReference type="EMBL" id="KIC93905.1"/>
    </source>
</evidence>
<dbReference type="PIRSF" id="PIRSF017617">
    <property type="entry name" value="Thr_aldolase"/>
    <property type="match status" value="1"/>
</dbReference>
<dbReference type="CDD" id="cd06502">
    <property type="entry name" value="TA_like"/>
    <property type="match status" value="1"/>
</dbReference>
<name>A0A0C1II78_9BACT</name>
<gene>
    <name evidence="7" type="ORF">OI18_15065</name>
</gene>
<dbReference type="Pfam" id="PF01212">
    <property type="entry name" value="Beta_elim_lyase"/>
    <property type="match status" value="1"/>
</dbReference>
<comment type="cofactor">
    <cofactor evidence="1">
        <name>pyridoxal 5'-phosphate</name>
        <dbReference type="ChEBI" id="CHEBI:597326"/>
    </cofactor>
</comment>
<dbReference type="RefSeq" id="WP_039141217.1">
    <property type="nucleotide sequence ID" value="NZ_JSVC01000016.1"/>
</dbReference>
<proteinExistence type="inferred from homology"/>
<evidence type="ECO:0000256" key="3">
    <source>
        <dbReference type="ARBA" id="ARBA00022898"/>
    </source>
</evidence>
<keyword evidence="8" id="KW-1185">Reference proteome</keyword>
<dbReference type="GO" id="GO:0006567">
    <property type="term" value="P:L-threonine catabolic process"/>
    <property type="evidence" value="ECO:0007669"/>
    <property type="project" value="TreeGrafter"/>
</dbReference>
<evidence type="ECO:0000256" key="1">
    <source>
        <dbReference type="ARBA" id="ARBA00001933"/>
    </source>
</evidence>
<dbReference type="SUPFAM" id="SSF53383">
    <property type="entry name" value="PLP-dependent transferases"/>
    <property type="match status" value="1"/>
</dbReference>
<feature type="domain" description="Aromatic amino acid beta-eliminating lyase/threonine aldolase" evidence="6">
    <location>
        <begin position="4"/>
        <end position="287"/>
    </location>
</feature>
<dbReference type="PANTHER" id="PTHR48097:SF9">
    <property type="entry name" value="L-THREONINE ALDOLASE"/>
    <property type="match status" value="1"/>
</dbReference>
<dbReference type="InterPro" id="IPR015422">
    <property type="entry name" value="PyrdxlP-dep_Trfase_small"/>
</dbReference>
<dbReference type="GO" id="GO:0008732">
    <property type="term" value="F:L-allo-threonine aldolase activity"/>
    <property type="evidence" value="ECO:0007669"/>
    <property type="project" value="TreeGrafter"/>
</dbReference>
<evidence type="ECO:0000256" key="4">
    <source>
        <dbReference type="ARBA" id="ARBA00023239"/>
    </source>
</evidence>
<dbReference type="GO" id="GO:0005829">
    <property type="term" value="C:cytosol"/>
    <property type="evidence" value="ECO:0007669"/>
    <property type="project" value="TreeGrafter"/>
</dbReference>
<dbReference type="NCBIfam" id="NF041359">
    <property type="entry name" value="GntG_guanitoxin"/>
    <property type="match status" value="1"/>
</dbReference>
<dbReference type="OrthoDB" id="9774495at2"/>
<reference evidence="7 8" key="1">
    <citation type="submission" date="2014-11" db="EMBL/GenBank/DDBJ databases">
        <title>Genome sequence of Flavihumibacter solisilvae 3-3.</title>
        <authorList>
            <person name="Zhou G."/>
            <person name="Li M."/>
            <person name="Wang G."/>
        </authorList>
    </citation>
    <scope>NUCLEOTIDE SEQUENCE [LARGE SCALE GENOMIC DNA]</scope>
    <source>
        <strain evidence="7 8">3-3</strain>
    </source>
</reference>
<feature type="modified residue" description="N6-(pyridoxal phosphate)lysine" evidence="5">
    <location>
        <position position="200"/>
    </location>
</feature>
<dbReference type="EMBL" id="JSVC01000016">
    <property type="protein sequence ID" value="KIC93905.1"/>
    <property type="molecule type" value="Genomic_DNA"/>
</dbReference>
<dbReference type="InterPro" id="IPR001597">
    <property type="entry name" value="ArAA_b-elim_lyase/Thr_aldolase"/>
</dbReference>
<organism evidence="7 8">
    <name type="scientific">Flavihumibacter solisilvae</name>
    <dbReference type="NCBI Taxonomy" id="1349421"/>
    <lineage>
        <taxon>Bacteria</taxon>
        <taxon>Pseudomonadati</taxon>
        <taxon>Bacteroidota</taxon>
        <taxon>Chitinophagia</taxon>
        <taxon>Chitinophagales</taxon>
        <taxon>Chitinophagaceae</taxon>
        <taxon>Flavihumibacter</taxon>
    </lineage>
</organism>
<dbReference type="FunFam" id="3.40.640.10:FF:000030">
    <property type="entry name" value="Low-specificity L-threonine aldolase"/>
    <property type="match status" value="1"/>
</dbReference>
<evidence type="ECO:0000313" key="8">
    <source>
        <dbReference type="Proteomes" id="UP000031408"/>
    </source>
</evidence>